<organism evidence="2 3">
    <name type="scientific">Agromyces rhizosphaerae</name>
    <dbReference type="NCBI Taxonomy" id="88374"/>
    <lineage>
        <taxon>Bacteria</taxon>
        <taxon>Bacillati</taxon>
        <taxon>Actinomycetota</taxon>
        <taxon>Actinomycetes</taxon>
        <taxon>Micrococcales</taxon>
        <taxon>Microbacteriaceae</taxon>
        <taxon>Agromyces</taxon>
    </lineage>
</organism>
<protein>
    <recommendedName>
        <fullName evidence="1">Helicase XPB/Ssl2 N-terminal domain-containing protein</fullName>
    </recommendedName>
</protein>
<sequence>MERESVAAAIRSRRIDPTGIDDVFDLAEALLTDDSLDRAIARLDRRLLAFLAVAVELAPADGLTSLARVLDGWPSLAPDAPDAEDADLRLDALDERLLVLRDDDGMLVQPEVAERLRARMRAGLPAAAALAAPPPPGLVREGDVDTGLVARLAAERAFRTIAALAEIVAAVSLEPARELVRGGIALPDAKRLAAAAGIELDDLPALMDLASRSQLITRDGGHWLETPRGESWLEAETPERWRQLATAWRDRLPDELLALIAGRSLIGGPAPLIEEARWFYPAGGEWLDERARVVSSEADALGLTVSGVPVPAGRSVVEGDLDAAVAATSALLPGHVSQVYVQHDLSIVAPGPLAPPLDARLRVLADVEARELASSYRVSAASVNRALAAGETSASLLEFLRGISLTGVPQPLEYLVTETASRYGRVRVGSLGPSEMPARSYVRSDDDALLGTIAVDQSLQSLGLVRTGPNRLTSRFSADVVFWALSDARYPVAAEDETGEIVVLRRHRVARVADQAQPRDLVGELVARVFDGADDHSTEQAWLSRRLETAARDRSAVTVSVRMPGGDVVDFVLEPTSVANGRMRARDRATDIERTLPISAIAGVADAPAD</sequence>
<accession>A0A9W6FRY3</accession>
<dbReference type="InterPro" id="IPR032830">
    <property type="entry name" value="XPB/Ssl2_N"/>
</dbReference>
<evidence type="ECO:0000259" key="1">
    <source>
        <dbReference type="Pfam" id="PF13625"/>
    </source>
</evidence>
<dbReference type="Proteomes" id="UP001144396">
    <property type="component" value="Unassembled WGS sequence"/>
</dbReference>
<name>A0A9W6FRY3_9MICO</name>
<dbReference type="RefSeq" id="WP_281885288.1">
    <property type="nucleotide sequence ID" value="NZ_BSDP01000001.1"/>
</dbReference>
<dbReference type="AlphaFoldDB" id="A0A9W6FRY3"/>
<comment type="caution">
    <text evidence="2">The sequence shown here is derived from an EMBL/GenBank/DDBJ whole genome shotgun (WGS) entry which is preliminary data.</text>
</comment>
<reference evidence="2" key="1">
    <citation type="submission" date="2022-12" db="EMBL/GenBank/DDBJ databases">
        <title>Reference genome sequencing for broad-spectrum identification of bacterial and archaeal isolates by mass spectrometry.</title>
        <authorList>
            <person name="Sekiguchi Y."/>
            <person name="Tourlousse D.M."/>
        </authorList>
    </citation>
    <scope>NUCLEOTIDE SEQUENCE</scope>
    <source>
        <strain evidence="2">14</strain>
    </source>
</reference>
<proteinExistence type="predicted"/>
<feature type="domain" description="Helicase XPB/Ssl2 N-terminal" evidence="1">
    <location>
        <begin position="339"/>
        <end position="466"/>
    </location>
</feature>
<gene>
    <name evidence="2" type="ORF">ARHIZOSPH14_23990</name>
</gene>
<dbReference type="Pfam" id="PF13625">
    <property type="entry name" value="Helicase_C_3"/>
    <property type="match status" value="1"/>
</dbReference>
<evidence type="ECO:0000313" key="3">
    <source>
        <dbReference type="Proteomes" id="UP001144396"/>
    </source>
</evidence>
<evidence type="ECO:0000313" key="2">
    <source>
        <dbReference type="EMBL" id="GLI28157.1"/>
    </source>
</evidence>
<dbReference type="EMBL" id="BSDP01000001">
    <property type="protein sequence ID" value="GLI28157.1"/>
    <property type="molecule type" value="Genomic_DNA"/>
</dbReference>
<keyword evidence="3" id="KW-1185">Reference proteome</keyword>